<dbReference type="SUPFAM" id="SSF57567">
    <property type="entry name" value="Serine protease inhibitors"/>
    <property type="match status" value="1"/>
</dbReference>
<accession>A0A833W8J5</accession>
<keyword evidence="3" id="KW-0964">Secreted</keyword>
<dbReference type="CDD" id="cd19941">
    <property type="entry name" value="TIL"/>
    <property type="match status" value="1"/>
</dbReference>
<comment type="subcellular location">
    <subcellularLocation>
        <location evidence="1">Secreted</location>
    </subcellularLocation>
</comment>
<evidence type="ECO:0000256" key="6">
    <source>
        <dbReference type="ARBA" id="ARBA00023157"/>
    </source>
</evidence>
<keyword evidence="9" id="KW-1185">Reference proteome</keyword>
<evidence type="ECO:0000256" key="4">
    <source>
        <dbReference type="ARBA" id="ARBA00022690"/>
    </source>
</evidence>
<dbReference type="GO" id="GO:0005576">
    <property type="term" value="C:extracellular region"/>
    <property type="evidence" value="ECO:0007669"/>
    <property type="project" value="UniProtKB-SubCell"/>
</dbReference>
<dbReference type="Pfam" id="PF01826">
    <property type="entry name" value="TIL"/>
    <property type="match status" value="1"/>
</dbReference>
<organism evidence="8 9">
    <name type="scientific">Frieseomelitta varia</name>
    <dbReference type="NCBI Taxonomy" id="561572"/>
    <lineage>
        <taxon>Eukaryota</taxon>
        <taxon>Metazoa</taxon>
        <taxon>Ecdysozoa</taxon>
        <taxon>Arthropoda</taxon>
        <taxon>Hexapoda</taxon>
        <taxon>Insecta</taxon>
        <taxon>Pterygota</taxon>
        <taxon>Neoptera</taxon>
        <taxon>Endopterygota</taxon>
        <taxon>Hymenoptera</taxon>
        <taxon>Apocrita</taxon>
        <taxon>Aculeata</taxon>
        <taxon>Apoidea</taxon>
        <taxon>Anthophila</taxon>
        <taxon>Apidae</taxon>
        <taxon>Frieseomelitta</taxon>
    </lineage>
</organism>
<evidence type="ECO:0000256" key="5">
    <source>
        <dbReference type="ARBA" id="ARBA00022900"/>
    </source>
</evidence>
<dbReference type="FunFam" id="2.10.25.10:FF:000674">
    <property type="entry name" value="Mucin-2"/>
    <property type="match status" value="1"/>
</dbReference>
<evidence type="ECO:0000313" key="9">
    <source>
        <dbReference type="Proteomes" id="UP000655588"/>
    </source>
</evidence>
<keyword evidence="6" id="KW-1015">Disulfide bond</keyword>
<reference evidence="8" key="1">
    <citation type="submission" date="2019-11" db="EMBL/GenBank/DDBJ databases">
        <title>The nuclear and mitochondrial genomes of Frieseomelitta varia - a highly eusocial stingless bee (Meliponini) with a permanently sterile worker caste.</title>
        <authorList>
            <person name="Freitas F.C.P."/>
            <person name="Lourenco A.P."/>
            <person name="Nunes F.M.F."/>
            <person name="Paschoal A.R."/>
            <person name="Abreu F.C.P."/>
            <person name="Barbin F.O."/>
            <person name="Bataglia L."/>
            <person name="Cardoso-Junior C.A.M."/>
            <person name="Cervoni M.S."/>
            <person name="Silva S.R."/>
            <person name="Dalarmi F."/>
            <person name="Del Lama M.A."/>
            <person name="Depintor T.S."/>
            <person name="Ferreira K.M."/>
            <person name="Goria P.S."/>
            <person name="Jaskot M.C."/>
            <person name="Lago D.C."/>
            <person name="Luna-Lucena D."/>
            <person name="Moda L.M."/>
            <person name="Nascimento L."/>
            <person name="Pedrino M."/>
            <person name="Rabico F.O."/>
            <person name="Sanches F.C."/>
            <person name="Santos D.E."/>
            <person name="Santos C.G."/>
            <person name="Vieira J."/>
            <person name="Lopes T.F."/>
            <person name="Barchuk A.R."/>
            <person name="Hartfelder K."/>
            <person name="Simoes Z.L.P."/>
            <person name="Bitondi M.M.G."/>
            <person name="Pinheiro D.G."/>
        </authorList>
    </citation>
    <scope>NUCLEOTIDE SEQUENCE</scope>
    <source>
        <strain evidence="8">USP_RPSP 00005682</strain>
        <tissue evidence="8">Whole individual</tissue>
    </source>
</reference>
<evidence type="ECO:0000256" key="2">
    <source>
        <dbReference type="ARBA" id="ARBA00007611"/>
    </source>
</evidence>
<dbReference type="EMBL" id="WNWW01000475">
    <property type="protein sequence ID" value="KAF3424363.1"/>
    <property type="molecule type" value="Genomic_DNA"/>
</dbReference>
<comment type="caution">
    <text evidence="8">The sequence shown here is derived from an EMBL/GenBank/DDBJ whole genome shotgun (WGS) entry which is preliminary data.</text>
</comment>
<dbReference type="GO" id="GO:0004867">
    <property type="term" value="F:serine-type endopeptidase inhibitor activity"/>
    <property type="evidence" value="ECO:0007669"/>
    <property type="project" value="UniProtKB-KW"/>
</dbReference>
<dbReference type="Gene3D" id="2.10.25.10">
    <property type="entry name" value="Laminin"/>
    <property type="match status" value="1"/>
</dbReference>
<name>A0A833W8J5_9HYME</name>
<evidence type="ECO:0000313" key="8">
    <source>
        <dbReference type="EMBL" id="KAF3424363.1"/>
    </source>
</evidence>
<evidence type="ECO:0000256" key="3">
    <source>
        <dbReference type="ARBA" id="ARBA00022525"/>
    </source>
</evidence>
<gene>
    <name evidence="8" type="ORF">E2986_03314</name>
</gene>
<sequence length="108" mass="12161">MDLSQFFSNVNTNQGANACTWFVTASFAKKLVCDMPNEEYQCGSACQRQCATLNQPCAIVNFRCNDGCYCKDGYARNKNGVCIPITECNSKRLKYTRIPLYRLSNLGF</sequence>
<keyword evidence="5" id="KW-0722">Serine protease inhibitor</keyword>
<dbReference type="InterPro" id="IPR036084">
    <property type="entry name" value="Ser_inhib-like_sf"/>
</dbReference>
<protein>
    <recommendedName>
        <fullName evidence="7">TIL domain-containing protein</fullName>
    </recommendedName>
</protein>
<evidence type="ECO:0000259" key="7">
    <source>
        <dbReference type="Pfam" id="PF01826"/>
    </source>
</evidence>
<keyword evidence="4" id="KW-0646">Protease inhibitor</keyword>
<dbReference type="Proteomes" id="UP000655588">
    <property type="component" value="Unassembled WGS sequence"/>
</dbReference>
<feature type="domain" description="TIL" evidence="7">
    <location>
        <begin position="33"/>
        <end position="88"/>
    </location>
</feature>
<proteinExistence type="inferred from homology"/>
<dbReference type="AlphaFoldDB" id="A0A833W8J5"/>
<dbReference type="InterPro" id="IPR002919">
    <property type="entry name" value="TIL_dom"/>
</dbReference>
<evidence type="ECO:0000256" key="1">
    <source>
        <dbReference type="ARBA" id="ARBA00004613"/>
    </source>
</evidence>
<comment type="similarity">
    <text evidence="2">Belongs to the serine protease inhibitor-like (TIL domain-containing) family.</text>
</comment>